<evidence type="ECO:0000313" key="2">
    <source>
        <dbReference type="EMBL" id="MQY41258.1"/>
    </source>
</evidence>
<sequence length="193" mass="21256">MQSFDIAQLIYFVILLVAVLGWFLSQNRQNLNQTVQSLAIWAFIFLGAIAGYGLWEDVRGELVPSNAVISDGQSLIVPRSYDGHYYLTLDVSGTPVTFLVDTGATQMVLTLRDAERIGIEPETLVFLGRAQTANGEVRTAAVRLDSVAVGGFSDQNVRAWVNEGDLNSSLLGMGYLQLWSSVEIRQNELVLTR</sequence>
<gene>
    <name evidence="2" type="ORF">GG681_01265</name>
</gene>
<organism evidence="2 3">
    <name type="scientific">Tritonibacter aquimaris</name>
    <dbReference type="NCBI Taxonomy" id="2663379"/>
    <lineage>
        <taxon>Bacteria</taxon>
        <taxon>Pseudomonadati</taxon>
        <taxon>Pseudomonadota</taxon>
        <taxon>Alphaproteobacteria</taxon>
        <taxon>Rhodobacterales</taxon>
        <taxon>Paracoccaceae</taxon>
        <taxon>Tritonibacter</taxon>
    </lineage>
</organism>
<comment type="caution">
    <text evidence="2">The sequence shown here is derived from an EMBL/GenBank/DDBJ whole genome shotgun (WGS) entry which is preliminary data.</text>
</comment>
<dbReference type="AlphaFoldDB" id="A0A844AQJ3"/>
<keyword evidence="1" id="KW-1133">Transmembrane helix</keyword>
<dbReference type="InterPro" id="IPR034122">
    <property type="entry name" value="Retropepsin-like_bacterial"/>
</dbReference>
<keyword evidence="3" id="KW-1185">Reference proteome</keyword>
<feature type="transmembrane region" description="Helical" evidence="1">
    <location>
        <begin position="6"/>
        <end position="25"/>
    </location>
</feature>
<proteinExistence type="predicted"/>
<dbReference type="Proteomes" id="UP000436694">
    <property type="component" value="Unassembled WGS sequence"/>
</dbReference>
<dbReference type="InterPro" id="IPR011969">
    <property type="entry name" value="Clan_AA_Asp_peptidase_C"/>
</dbReference>
<dbReference type="EC" id="3.4.23.-" evidence="2"/>
<evidence type="ECO:0000256" key="1">
    <source>
        <dbReference type="SAM" id="Phobius"/>
    </source>
</evidence>
<evidence type="ECO:0000313" key="3">
    <source>
        <dbReference type="Proteomes" id="UP000436694"/>
    </source>
</evidence>
<dbReference type="InterPro" id="IPR021109">
    <property type="entry name" value="Peptidase_aspartic_dom_sf"/>
</dbReference>
<dbReference type="EMBL" id="WIXK01000001">
    <property type="protein sequence ID" value="MQY41258.1"/>
    <property type="molecule type" value="Genomic_DNA"/>
</dbReference>
<dbReference type="CDD" id="cd05483">
    <property type="entry name" value="retropepsin_like_bacteria"/>
    <property type="match status" value="1"/>
</dbReference>
<dbReference type="RefSeq" id="WP_153544279.1">
    <property type="nucleotide sequence ID" value="NZ_WIXK01000001.1"/>
</dbReference>
<dbReference type="GO" id="GO:0008233">
    <property type="term" value="F:peptidase activity"/>
    <property type="evidence" value="ECO:0007669"/>
    <property type="project" value="UniProtKB-KW"/>
</dbReference>
<keyword evidence="1" id="KW-0812">Transmembrane</keyword>
<dbReference type="NCBIfam" id="TIGR02281">
    <property type="entry name" value="clan_AA_DTGA"/>
    <property type="match status" value="1"/>
</dbReference>
<accession>A0A844AQJ3</accession>
<dbReference type="Gene3D" id="2.40.70.10">
    <property type="entry name" value="Acid Proteases"/>
    <property type="match status" value="1"/>
</dbReference>
<keyword evidence="1" id="KW-0472">Membrane</keyword>
<protein>
    <submittedName>
        <fullName evidence="2">TIGR02281 family clan AA aspartic protease</fullName>
        <ecNumber evidence="2">3.4.23.-</ecNumber>
    </submittedName>
</protein>
<keyword evidence="2" id="KW-0378">Hydrolase</keyword>
<dbReference type="SUPFAM" id="SSF50630">
    <property type="entry name" value="Acid proteases"/>
    <property type="match status" value="1"/>
</dbReference>
<reference evidence="2 3" key="1">
    <citation type="submission" date="2019-10" db="EMBL/GenBank/DDBJ databases">
        <title>Epibacterium sp. nov., isolated from seawater.</title>
        <authorList>
            <person name="Zhang X."/>
            <person name="Li N."/>
        </authorList>
    </citation>
    <scope>NUCLEOTIDE SEQUENCE [LARGE SCALE GENOMIC DNA]</scope>
    <source>
        <strain evidence="2 3">SM1969</strain>
    </source>
</reference>
<feature type="transmembrane region" description="Helical" evidence="1">
    <location>
        <begin position="37"/>
        <end position="55"/>
    </location>
</feature>
<name>A0A844AQJ3_9RHOB</name>
<dbReference type="Pfam" id="PF13650">
    <property type="entry name" value="Asp_protease_2"/>
    <property type="match status" value="1"/>
</dbReference>
<dbReference type="GO" id="GO:0006508">
    <property type="term" value="P:proteolysis"/>
    <property type="evidence" value="ECO:0007669"/>
    <property type="project" value="UniProtKB-KW"/>
</dbReference>
<keyword evidence="2" id="KW-0645">Protease</keyword>